<dbReference type="InterPro" id="IPR010807">
    <property type="entry name" value="YfgJ-like"/>
</dbReference>
<proteinExistence type="predicted"/>
<keyword evidence="2" id="KW-1185">Reference proteome</keyword>
<evidence type="ECO:0000313" key="2">
    <source>
        <dbReference type="Proteomes" id="UP000535589"/>
    </source>
</evidence>
<dbReference type="InterPro" id="IPR029037">
    <property type="entry name" value="DUF1407/YfgJ-like_sf"/>
</dbReference>
<name>A0A7X8YI76_9VIBR</name>
<evidence type="ECO:0000313" key="1">
    <source>
        <dbReference type="EMBL" id="NLS14291.1"/>
    </source>
</evidence>
<keyword evidence="1" id="KW-0436">Ligase</keyword>
<dbReference type="Pfam" id="PF07191">
    <property type="entry name" value="Zn_ribbon_6"/>
    <property type="match status" value="1"/>
</dbReference>
<protein>
    <submittedName>
        <fullName evidence="1">DNA ligase</fullName>
    </submittedName>
</protein>
<accession>A0A7X8YI76</accession>
<dbReference type="RefSeq" id="WP_168837386.1">
    <property type="nucleotide sequence ID" value="NZ_JABAIK010000018.1"/>
</dbReference>
<reference evidence="1 2" key="1">
    <citation type="submission" date="2020-04" db="EMBL/GenBank/DDBJ databases">
        <title>Vibrio sp. SM6, a novel species isolated from seawater.</title>
        <authorList>
            <person name="Wang X."/>
        </authorList>
    </citation>
    <scope>NUCLEOTIDE SEQUENCE [LARGE SCALE GENOMIC DNA]</scope>
    <source>
        <strain evidence="1 2">SM6</strain>
    </source>
</reference>
<dbReference type="AlphaFoldDB" id="A0A7X8YI76"/>
<organism evidence="1 2">
    <name type="scientific">Vibrio agarilyticus</name>
    <dbReference type="NCBI Taxonomy" id="2726741"/>
    <lineage>
        <taxon>Bacteria</taxon>
        <taxon>Pseudomonadati</taxon>
        <taxon>Pseudomonadota</taxon>
        <taxon>Gammaproteobacteria</taxon>
        <taxon>Vibrionales</taxon>
        <taxon>Vibrionaceae</taxon>
        <taxon>Vibrio</taxon>
    </lineage>
</organism>
<sequence>MSENTCPKCLNPLVWQAHYHCLPCNIEYQKRALCPDCGSEMEKLQACGAANYFCPRCNELKSKSRIRFDFIPID</sequence>
<dbReference type="EMBL" id="JABAIK010000018">
    <property type="protein sequence ID" value="NLS14291.1"/>
    <property type="molecule type" value="Genomic_DNA"/>
</dbReference>
<dbReference type="Proteomes" id="UP000535589">
    <property type="component" value="Unassembled WGS sequence"/>
</dbReference>
<dbReference type="Gene3D" id="2.10.290.10">
    <property type="entry name" value="YfgJ-like"/>
    <property type="match status" value="1"/>
</dbReference>
<comment type="caution">
    <text evidence="1">The sequence shown here is derived from an EMBL/GenBank/DDBJ whole genome shotgun (WGS) entry which is preliminary data.</text>
</comment>
<dbReference type="GO" id="GO:0016874">
    <property type="term" value="F:ligase activity"/>
    <property type="evidence" value="ECO:0007669"/>
    <property type="project" value="UniProtKB-KW"/>
</dbReference>
<dbReference type="SUPFAM" id="SSF161187">
    <property type="entry name" value="YfgJ-like"/>
    <property type="match status" value="1"/>
</dbReference>
<gene>
    <name evidence="1" type="ORF">HGP28_15530</name>
</gene>